<accession>A0ABV9YWZ2</accession>
<keyword evidence="3" id="KW-1185">Reference proteome</keyword>
<dbReference type="CDD" id="cd11334">
    <property type="entry name" value="AmyAc_TreS"/>
    <property type="match status" value="1"/>
</dbReference>
<dbReference type="InterPro" id="IPR006047">
    <property type="entry name" value="GH13_cat_dom"/>
</dbReference>
<dbReference type="InterPro" id="IPR017853">
    <property type="entry name" value="GH"/>
</dbReference>
<dbReference type="SUPFAM" id="SSF51011">
    <property type="entry name" value="Glycosyl hydrolase domain"/>
    <property type="match status" value="1"/>
</dbReference>
<dbReference type="RefSeq" id="WP_114958470.1">
    <property type="nucleotide sequence ID" value="NZ_JBHSJF010000005.1"/>
</dbReference>
<feature type="domain" description="Glycosyl hydrolase family 13 catalytic" evidence="1">
    <location>
        <begin position="10"/>
        <end position="390"/>
    </location>
</feature>
<dbReference type="SMART" id="SM00642">
    <property type="entry name" value="Aamy"/>
    <property type="match status" value="1"/>
</dbReference>
<dbReference type="EMBL" id="JBHSJF010000005">
    <property type="protein sequence ID" value="MFC5067373.1"/>
    <property type="molecule type" value="Genomic_DNA"/>
</dbReference>
<gene>
    <name evidence="2" type="ORF">ACFPFW_05020</name>
</gene>
<evidence type="ECO:0000259" key="1">
    <source>
        <dbReference type="SMART" id="SM00642"/>
    </source>
</evidence>
<dbReference type="PANTHER" id="PTHR10357">
    <property type="entry name" value="ALPHA-AMYLASE FAMILY MEMBER"/>
    <property type="match status" value="1"/>
</dbReference>
<dbReference type="Pfam" id="PF00128">
    <property type="entry name" value="Alpha-amylase"/>
    <property type="match status" value="1"/>
</dbReference>
<evidence type="ECO:0000313" key="2">
    <source>
        <dbReference type="EMBL" id="MFC5067373.1"/>
    </source>
</evidence>
<evidence type="ECO:0000313" key="3">
    <source>
        <dbReference type="Proteomes" id="UP001595796"/>
    </source>
</evidence>
<dbReference type="PANTHER" id="PTHR10357:SF219">
    <property type="entry name" value="MALTOSE ALPHA-D-GLUCOSYLTRANSFERASE"/>
    <property type="match status" value="1"/>
</dbReference>
<protein>
    <submittedName>
        <fullName evidence="2">Alpha-amylase family protein</fullName>
    </submittedName>
</protein>
<dbReference type="Gene3D" id="3.90.400.10">
    <property type="entry name" value="Oligo-1,6-glucosidase, Domain 2"/>
    <property type="match status" value="1"/>
</dbReference>
<dbReference type="InterPro" id="IPR013780">
    <property type="entry name" value="Glyco_hydro_b"/>
</dbReference>
<proteinExistence type="predicted"/>
<comment type="caution">
    <text evidence="2">The sequence shown here is derived from an EMBL/GenBank/DDBJ whole genome shotgun (WGS) entry which is preliminary data.</text>
</comment>
<reference evidence="3" key="1">
    <citation type="journal article" date="2019" name="Int. J. Syst. Evol. Microbiol.">
        <title>The Global Catalogue of Microorganisms (GCM) 10K type strain sequencing project: providing services to taxonomists for standard genome sequencing and annotation.</title>
        <authorList>
            <consortium name="The Broad Institute Genomics Platform"/>
            <consortium name="The Broad Institute Genome Sequencing Center for Infectious Disease"/>
            <person name="Wu L."/>
            <person name="Ma J."/>
        </authorList>
    </citation>
    <scope>NUCLEOTIDE SEQUENCE [LARGE SCALE GENOMIC DNA]</scope>
    <source>
        <strain evidence="3">CGMCC 1.16444</strain>
    </source>
</reference>
<organism evidence="2 3">
    <name type="scientific">Flaviflagellibacter deserti</name>
    <dbReference type="NCBI Taxonomy" id="2267266"/>
    <lineage>
        <taxon>Bacteria</taxon>
        <taxon>Pseudomonadati</taxon>
        <taxon>Pseudomonadota</taxon>
        <taxon>Alphaproteobacteria</taxon>
        <taxon>Hyphomicrobiales</taxon>
        <taxon>Flaviflagellibacter</taxon>
    </lineage>
</organism>
<dbReference type="Gene3D" id="3.20.20.80">
    <property type="entry name" value="Glycosidases"/>
    <property type="match status" value="1"/>
</dbReference>
<dbReference type="InterPro" id="IPR045857">
    <property type="entry name" value="O16G_dom_2"/>
</dbReference>
<dbReference type="Proteomes" id="UP001595796">
    <property type="component" value="Unassembled WGS sequence"/>
</dbReference>
<name>A0ABV9YWZ2_9HYPH</name>
<dbReference type="Gene3D" id="2.60.40.1180">
    <property type="entry name" value="Golgi alpha-mannosidase II"/>
    <property type="match status" value="1"/>
</dbReference>
<dbReference type="SUPFAM" id="SSF51445">
    <property type="entry name" value="(Trans)glycosidases"/>
    <property type="match status" value="1"/>
</dbReference>
<sequence length="541" mass="61915">MWYQDAVIYAVDVEKFYDGNGDGAGDFQGLTEKLPYLRSLGITCLWLLPFYDTPDRDNGYDIRDYYRINPKTGTLQDFVTFIQRSGEQGIRVIADLVVNHTSDEHSWFQAARRDPRSRFRHYYVWTERPPRLEADDRTIFPGEEDTVWTYDEVASSYYFHRFYHYQPDLNVANPEVRGEIIKIIDFWMALGVAGFRVDAAPIIVGENGLDRSAPEDPNGPLRDMHRTVCARREDGLLLGEANVPPDQIGRFFGDADQLGLLFNFFLNAHLYLAFAREEVAPIEHAITLLPVPPENCGWANFLRTLDELDLSRLSDEDRLETCDVFAPEQRMRLYNRGIRRRLAPMFAGDGKRLELVNSLLFSLPGSPTLIYGDEIGIGEDLSQQGRNSVRVPMQWSAARNAGFSTASAKNLIQPTMKNGPFSSRRVNVEKQDSNPTSLLNKIRKFSQLRRDSIALKRAPLTSFPTGHKSVFGHRCQHEGGGMLFLHNLSRRRARVDFQIGLSGRAQLHDLIGDMHIHIEEGRVRLELEPYQYLWSRLEGMP</sequence>